<dbReference type="PANTHER" id="PTHR34825">
    <property type="entry name" value="CONSERVED PROTEIN, WITH A WEAK D-GALACTARATE DEHYDRATASE/ALTRONATE HYDROLASE DOMAIN"/>
    <property type="match status" value="1"/>
</dbReference>
<evidence type="ECO:0000313" key="4">
    <source>
        <dbReference type="Proteomes" id="UP000241762"/>
    </source>
</evidence>
<dbReference type="PANTHER" id="PTHR34825:SF1">
    <property type="entry name" value="AAA-ATPASE-LIKE DOMAIN-CONTAINING PROTEIN"/>
    <property type="match status" value="1"/>
</dbReference>
<evidence type="ECO:0000313" key="3">
    <source>
        <dbReference type="EMBL" id="AVP88050.1"/>
    </source>
</evidence>
<proteinExistence type="predicted"/>
<feature type="domain" description="AAA-ATPase-like" evidence="2">
    <location>
        <begin position="131"/>
        <end position="287"/>
    </location>
</feature>
<name>A0A2P1P9W2_9RICK</name>
<sequence length="658" mass="75567">MMKRALEQNEKDVEREPPTKREKTSPKLGIYCGGGFEKLVTESSIFVDKSLFIEEIMNSKDAVTLITMPRRWGKSSNLEMLKKFLEIQVDENGRVIKDKKETLNYKLFAGGKIQIKQGFTDQIITIKTSKLIEKIPEALNYQGQYPVISIDFKDCKGSNANDIRSKLYTNIIETVRNFSYLKDSEKSYKETTVGLEYKKLLNKKQTDNFNTIIKDLCSLLHAYHQKKVWVLIDEYDAAANQAYREFSSESAKVVTELFRGIFEASFKGNDYLEKGLLTGVQYIVQSGMLSGVNNLSKYNITNKKYSQYYAINPEEMDLLLEHFSIEEPNSSKIKDWYNGYQENIGSDEEKSFIDKYNIWSVVNYLNRQDDGFKSYWEKSGSIDFISHLFKKQEFKEQIELLVSGGSVHISSLKEDFTVDDFNTLKEITSTGNNSKINVLGLELIFSYFFITGYLTIVKENPTKYQLPNKEIIKEFGKKIEEYYKTIFNIDTRKFLDLTDILSKVFDTEALQEIKSIFKDQFAPTLADLIRNVSLYTQTSTTIKNSGLFANEDLMHSLLNNIVLQVVNSKFASERYTTKPDGTKGRADIVIEKNNIGVLIEMKYNGIAEEALRQSKDYERLIDESATKIFIGCNISSEQKVILSGEIVGNSETISFEYP</sequence>
<reference evidence="3 4" key="1">
    <citation type="submission" date="2018-03" db="EMBL/GenBank/DDBJ databases">
        <title>A gene transfer event suggests a long-term partnership between eustigmatophyte algae and a novel lineage of endosymbiotic bacteria.</title>
        <authorList>
            <person name="Yurchenko T."/>
            <person name="Sevcikova T."/>
            <person name="Pribyl P."/>
            <person name="El Karkouri K."/>
            <person name="Klimes V."/>
            <person name="Amaral R."/>
            <person name="Zbrankova V."/>
            <person name="Kim E."/>
            <person name="Raoult D."/>
            <person name="Santos L.M.A."/>
            <person name="Elias M."/>
        </authorList>
    </citation>
    <scope>NUCLEOTIDE SEQUENCE [LARGE SCALE GENOMIC DNA]</scope>
    <source>
        <strain evidence="3">CCALA 838</strain>
    </source>
</reference>
<dbReference type="RefSeq" id="WP_106874869.1">
    <property type="nucleotide sequence ID" value="NZ_CP027845.1"/>
</dbReference>
<evidence type="ECO:0000259" key="2">
    <source>
        <dbReference type="Pfam" id="PF09820"/>
    </source>
</evidence>
<protein>
    <recommendedName>
        <fullName evidence="2">AAA-ATPase-like domain-containing protein</fullName>
    </recommendedName>
</protein>
<organism evidence="3 4">
    <name type="scientific">Candidatus Phycorickettsia trachydisci</name>
    <dbReference type="NCBI Taxonomy" id="2115978"/>
    <lineage>
        <taxon>Bacteria</taxon>
        <taxon>Pseudomonadati</taxon>
        <taxon>Pseudomonadota</taxon>
        <taxon>Alphaproteobacteria</taxon>
        <taxon>Rickettsiales</taxon>
        <taxon>Rickettsiaceae</taxon>
        <taxon>Candidatus Phycorickettsia</taxon>
    </lineage>
</organism>
<dbReference type="KEGG" id="ptc:phytr_11250"/>
<feature type="domain" description="AAA-ATPase-like" evidence="2">
    <location>
        <begin position="36"/>
        <end position="94"/>
    </location>
</feature>
<feature type="compositionally biased region" description="Basic and acidic residues" evidence="1">
    <location>
        <begin position="1"/>
        <end position="25"/>
    </location>
</feature>
<dbReference type="OrthoDB" id="9146397at2"/>
<dbReference type="EMBL" id="CP027845">
    <property type="protein sequence ID" value="AVP88050.1"/>
    <property type="molecule type" value="Genomic_DNA"/>
</dbReference>
<accession>A0A2P1P9W2</accession>
<gene>
    <name evidence="3" type="ORF">phytr_11250</name>
</gene>
<dbReference type="Pfam" id="PF09820">
    <property type="entry name" value="AAA-ATPase_like"/>
    <property type="match status" value="2"/>
</dbReference>
<feature type="region of interest" description="Disordered" evidence="1">
    <location>
        <begin position="1"/>
        <end position="26"/>
    </location>
</feature>
<keyword evidence="4" id="KW-1185">Reference proteome</keyword>
<evidence type="ECO:0000256" key="1">
    <source>
        <dbReference type="SAM" id="MobiDB-lite"/>
    </source>
</evidence>
<dbReference type="AlphaFoldDB" id="A0A2P1P9W2"/>
<dbReference type="InterPro" id="IPR018631">
    <property type="entry name" value="AAA-ATPase-like_dom"/>
</dbReference>
<dbReference type="Proteomes" id="UP000241762">
    <property type="component" value="Chromosome"/>
</dbReference>